<dbReference type="EMBL" id="JBJJXI010000122">
    <property type="protein sequence ID" value="KAL3389949.1"/>
    <property type="molecule type" value="Genomic_DNA"/>
</dbReference>
<dbReference type="AlphaFoldDB" id="A0ABD2WBC9"/>
<protein>
    <recommendedName>
        <fullName evidence="2">Reverse transcriptase Ty1/copia-type domain-containing protein</fullName>
    </recommendedName>
</protein>
<organism evidence="3 4">
    <name type="scientific">Trichogramma kaykai</name>
    <dbReference type="NCBI Taxonomy" id="54128"/>
    <lineage>
        <taxon>Eukaryota</taxon>
        <taxon>Metazoa</taxon>
        <taxon>Ecdysozoa</taxon>
        <taxon>Arthropoda</taxon>
        <taxon>Hexapoda</taxon>
        <taxon>Insecta</taxon>
        <taxon>Pterygota</taxon>
        <taxon>Neoptera</taxon>
        <taxon>Endopterygota</taxon>
        <taxon>Hymenoptera</taxon>
        <taxon>Apocrita</taxon>
        <taxon>Proctotrupomorpha</taxon>
        <taxon>Chalcidoidea</taxon>
        <taxon>Trichogrammatidae</taxon>
        <taxon>Trichogramma</taxon>
    </lineage>
</organism>
<comment type="caution">
    <text evidence="3">The sequence shown here is derived from an EMBL/GenBank/DDBJ whole genome shotgun (WGS) entry which is preliminary data.</text>
</comment>
<gene>
    <name evidence="3" type="ORF">TKK_015300</name>
</gene>
<dbReference type="PANTHER" id="PTHR11439:SF467">
    <property type="entry name" value="INTEGRASE CATALYTIC DOMAIN-CONTAINING PROTEIN"/>
    <property type="match status" value="1"/>
</dbReference>
<dbReference type="Proteomes" id="UP001627154">
    <property type="component" value="Unassembled WGS sequence"/>
</dbReference>
<dbReference type="CDD" id="cd09272">
    <property type="entry name" value="RNase_HI_RT_Ty1"/>
    <property type="match status" value="1"/>
</dbReference>
<evidence type="ECO:0000313" key="3">
    <source>
        <dbReference type="EMBL" id="KAL3389949.1"/>
    </source>
</evidence>
<dbReference type="Pfam" id="PF07727">
    <property type="entry name" value="RVT_2"/>
    <property type="match status" value="1"/>
</dbReference>
<dbReference type="InterPro" id="IPR013103">
    <property type="entry name" value="RVT_2"/>
</dbReference>
<sequence>MGVLLGYSEVGYRVLLHNKIVVSRNVEIIEKDTKCIGSIFEPGSEGSSDSDSNKTESEDSEYFSNNEESEQENRKEEEINSQNELRRSTRTKRSPIRYPKLDETSTIIANVCRLENPQTFEEAMNSAEKNEWAKAMDREIEVPNKNKTWKLVEKNEDKQAIDVKWVYNRKTGGKYKARLVVRGFQQKEQLDDLYAPVAKIQTLKTLLAYCCQYELNIRQMDVEAAFLNGTVKSEVYVKQPKGYVDGTNKVLYKQGDQSEIIDCYVDADWAGDCNDRKSTTGYVIRLFGNPIYWKSHKQKCVTKASTFAEYVALSEAVSEVKFVKELVTKLNIKLEKPIKIYEDNVGAIDIAKNGNLTKNSKHIEIHYHFVHESDQFKNIKRSMLDNPSYDYLLDEETVEAYKKIMADGLWRQGEQNHDHEQDEEQKEEQI</sequence>
<accession>A0ABD2WBC9</accession>
<proteinExistence type="predicted"/>
<evidence type="ECO:0000313" key="4">
    <source>
        <dbReference type="Proteomes" id="UP001627154"/>
    </source>
</evidence>
<reference evidence="3 4" key="1">
    <citation type="journal article" date="2024" name="bioRxiv">
        <title>A reference genome for Trichogramma kaykai: A tiny desert-dwelling parasitoid wasp with competing sex-ratio distorters.</title>
        <authorList>
            <person name="Culotta J."/>
            <person name="Lindsey A.R."/>
        </authorList>
    </citation>
    <scope>NUCLEOTIDE SEQUENCE [LARGE SCALE GENOMIC DNA]</scope>
    <source>
        <strain evidence="3 4">KSX58</strain>
    </source>
</reference>
<feature type="region of interest" description="Disordered" evidence="1">
    <location>
        <begin position="39"/>
        <end position="98"/>
    </location>
</feature>
<evidence type="ECO:0000259" key="2">
    <source>
        <dbReference type="Pfam" id="PF07727"/>
    </source>
</evidence>
<dbReference type="PANTHER" id="PTHR11439">
    <property type="entry name" value="GAG-POL-RELATED RETROTRANSPOSON"/>
    <property type="match status" value="1"/>
</dbReference>
<feature type="domain" description="Reverse transcriptase Ty1/copia-type" evidence="2">
    <location>
        <begin position="146"/>
        <end position="250"/>
    </location>
</feature>
<evidence type="ECO:0000256" key="1">
    <source>
        <dbReference type="SAM" id="MobiDB-lite"/>
    </source>
</evidence>
<feature type="compositionally biased region" description="Low complexity" evidence="1">
    <location>
        <begin position="41"/>
        <end position="50"/>
    </location>
</feature>
<keyword evidence="4" id="KW-1185">Reference proteome</keyword>
<name>A0ABD2WBC9_9HYME</name>